<feature type="compositionally biased region" description="Basic and acidic residues" evidence="1">
    <location>
        <begin position="647"/>
        <end position="659"/>
    </location>
</feature>
<feature type="compositionally biased region" description="Polar residues" evidence="1">
    <location>
        <begin position="905"/>
        <end position="925"/>
    </location>
</feature>
<feature type="region of interest" description="Disordered" evidence="1">
    <location>
        <begin position="817"/>
        <end position="858"/>
    </location>
</feature>
<reference evidence="2" key="1">
    <citation type="submission" date="2022-03" db="EMBL/GenBank/DDBJ databases">
        <title>Draft genome sequence of Aduncisulcus paluster, a free-living microaerophilic Fornicata.</title>
        <authorList>
            <person name="Yuyama I."/>
            <person name="Kume K."/>
            <person name="Tamura T."/>
            <person name="Inagaki Y."/>
            <person name="Hashimoto T."/>
        </authorList>
    </citation>
    <scope>NUCLEOTIDE SEQUENCE</scope>
    <source>
        <strain evidence="2">NY0171</strain>
    </source>
</reference>
<feature type="region of interest" description="Disordered" evidence="1">
    <location>
        <begin position="128"/>
        <end position="157"/>
    </location>
</feature>
<feature type="compositionally biased region" description="Basic and acidic residues" evidence="1">
    <location>
        <begin position="321"/>
        <end position="333"/>
    </location>
</feature>
<feature type="compositionally biased region" description="Low complexity" evidence="1">
    <location>
        <begin position="274"/>
        <end position="284"/>
    </location>
</feature>
<organism evidence="2 3">
    <name type="scientific">Aduncisulcus paluster</name>
    <dbReference type="NCBI Taxonomy" id="2918883"/>
    <lineage>
        <taxon>Eukaryota</taxon>
        <taxon>Metamonada</taxon>
        <taxon>Carpediemonas-like organisms</taxon>
        <taxon>Aduncisulcus</taxon>
    </lineage>
</organism>
<evidence type="ECO:0000256" key="1">
    <source>
        <dbReference type="SAM" id="MobiDB-lite"/>
    </source>
</evidence>
<feature type="region of interest" description="Disordered" evidence="1">
    <location>
        <begin position="266"/>
        <end position="291"/>
    </location>
</feature>
<feature type="compositionally biased region" description="Polar residues" evidence="1">
    <location>
        <begin position="360"/>
        <end position="369"/>
    </location>
</feature>
<dbReference type="Proteomes" id="UP001057375">
    <property type="component" value="Unassembled WGS sequence"/>
</dbReference>
<feature type="region of interest" description="Disordered" evidence="1">
    <location>
        <begin position="628"/>
        <end position="709"/>
    </location>
</feature>
<comment type="caution">
    <text evidence="2">The sequence shown here is derived from an EMBL/GenBank/DDBJ whole genome shotgun (WGS) entry which is preliminary data.</text>
</comment>
<keyword evidence="3" id="KW-1185">Reference proteome</keyword>
<feature type="compositionally biased region" description="Polar residues" evidence="1">
    <location>
        <begin position="662"/>
        <end position="675"/>
    </location>
</feature>
<feature type="compositionally biased region" description="Polar residues" evidence="1">
    <location>
        <begin position="628"/>
        <end position="639"/>
    </location>
</feature>
<feature type="region of interest" description="Disordered" evidence="1">
    <location>
        <begin position="905"/>
        <end position="932"/>
    </location>
</feature>
<protein>
    <submittedName>
        <fullName evidence="2">Uncharacterized protein</fullName>
    </submittedName>
</protein>
<dbReference type="EMBL" id="BQXS01012350">
    <property type="protein sequence ID" value="GKT21866.1"/>
    <property type="molecule type" value="Genomic_DNA"/>
</dbReference>
<feature type="compositionally biased region" description="Polar residues" evidence="1">
    <location>
        <begin position="825"/>
        <end position="843"/>
    </location>
</feature>
<feature type="compositionally biased region" description="Basic and acidic residues" evidence="1">
    <location>
        <begin position="134"/>
        <end position="152"/>
    </location>
</feature>
<feature type="compositionally biased region" description="Polar residues" evidence="1">
    <location>
        <begin position="732"/>
        <end position="751"/>
    </location>
</feature>
<name>A0ABQ5K158_9EUKA</name>
<accession>A0ABQ5K158</accession>
<feature type="compositionally biased region" description="Polar residues" evidence="1">
    <location>
        <begin position="342"/>
        <end position="352"/>
    </location>
</feature>
<evidence type="ECO:0000313" key="2">
    <source>
        <dbReference type="EMBL" id="GKT21866.1"/>
    </source>
</evidence>
<feature type="region of interest" description="Disordered" evidence="1">
    <location>
        <begin position="723"/>
        <end position="755"/>
    </location>
</feature>
<evidence type="ECO:0000313" key="3">
    <source>
        <dbReference type="Proteomes" id="UP001057375"/>
    </source>
</evidence>
<feature type="region of interest" description="Disordered" evidence="1">
    <location>
        <begin position="304"/>
        <end position="373"/>
    </location>
</feature>
<sequence>MRPLYASSFLKSVYFGLEALEKLTISLGNNSFILSLIMAICEKERLLYKEAVSYSLRCVVDFCETWELMEKAKTKPKKGIDKTKFGTTKKMKGEEYIFDFDEDSGGKSIEIPSKSGKLIDISIPCVEEDEERDFQDSKRPEAVSPSESEKSDPIPSLPPAVIHSLSHGVSSIPNQSSVIKIIMMAVGRIGRICMISADGTESLSQKPSIGVVLKQGKATAIASLSSQSSWAAFDGIMKEFLLQKFPGVAAYILWIGGVCEDSSESMSRQDVPVSQTTSSSTTHSEPQVHVWDEDDYIVSHRSISGHGEIKHSNQRPMSAMRHMEEKEREDSRLRVARPRTAIPSSLNSSQGHIQRDTRSSRPQTAQLISETGMKRRKKEWGSFVGFRVLRESQKEKEQLRCRISSHLQAKKVESRDKFDKYTMRKQRSRPLSAPIYTHKTIAYSTKAKISSNILGVGISKETLLEYNQKQSSHFVPSSTPHITPSMRPKDVKQKMLRATMMAGSAFSRKFRISVQENSPLAVEICSIEKNVSSNNITIEVTLDAKLVSLKCGISHGIYQTNIEFTSEKQHILFPVSCYLGTPEEAAHYKEEMERVVIREEEDIMEAESLPVQSEQTIRNPQDKKKFSTYSAIHPSSKSSPFGRPSKKNFDLENPDKKPCFYDSTSPLKSDSQTCFDPSKSLYLPTPQPHKPSPTHEQGLKMGRTQTSPHTLEHIPSPLSLAQREVSPDSIHIRQSPSFHSHSAPVQSSPLSSPGDKRENIELTGDIIEPDNPNRMVDLGLSPKARGVSDIPTRGLEHVYGIPCRSGDIQTLAKMVDEGHDHRSSPLVSSKQKQSQRGTDNVMYTPTPTRAPKPPKLHQQHDGIYTPAVLNPDAKIMIADHVAENSTRGDIASGRVESHVIPIQKSPSRVPSKMSVRSTASSSTFPVHNVDKSSTRCESEESVSYSGRGKTFYISGREKQSIYRRMAATTDAEYYALSEWKVDPTYLLQTALSALRLLVLPVRQK</sequence>
<proteinExistence type="predicted"/>
<gene>
    <name evidence="2" type="ORF">ADUPG1_012001</name>
</gene>